<dbReference type="PANTHER" id="PTHR21193">
    <property type="entry name" value="OXIDOREDUCTASE-LIKE DOMAIN-CONTAINING PROTEIN 1"/>
    <property type="match status" value="1"/>
</dbReference>
<proteinExistence type="predicted"/>
<name>A0AAD8D4Q7_ACIOX</name>
<accession>A0AAD8D4Q7</accession>
<feature type="compositionally biased region" description="Polar residues" evidence="1">
    <location>
        <begin position="63"/>
        <end position="80"/>
    </location>
</feature>
<comment type="caution">
    <text evidence="3">The sequence shown here is derived from an EMBL/GenBank/DDBJ whole genome shotgun (WGS) entry which is preliminary data.</text>
</comment>
<feature type="region of interest" description="Disordered" evidence="1">
    <location>
        <begin position="63"/>
        <end position="101"/>
    </location>
</feature>
<dbReference type="GO" id="GO:0005739">
    <property type="term" value="C:mitochondrion"/>
    <property type="evidence" value="ECO:0007669"/>
    <property type="project" value="TreeGrafter"/>
</dbReference>
<feature type="domain" description="Oxidoreductase-like" evidence="2">
    <location>
        <begin position="102"/>
        <end position="132"/>
    </location>
</feature>
<evidence type="ECO:0000259" key="2">
    <source>
        <dbReference type="Pfam" id="PF09791"/>
    </source>
</evidence>
<keyword evidence="4" id="KW-1185">Reference proteome</keyword>
<gene>
    <name evidence="3" type="primary">OXLD1</name>
    <name evidence="3" type="ORF">AOXY_G18670</name>
</gene>
<reference evidence="3" key="1">
    <citation type="submission" date="2022-02" db="EMBL/GenBank/DDBJ databases">
        <title>Atlantic sturgeon de novo genome assembly.</title>
        <authorList>
            <person name="Stock M."/>
            <person name="Klopp C."/>
            <person name="Guiguen Y."/>
            <person name="Cabau C."/>
            <person name="Parinello H."/>
            <person name="Santidrian Yebra-Pimentel E."/>
            <person name="Kuhl H."/>
            <person name="Dirks R.P."/>
            <person name="Guessner J."/>
            <person name="Wuertz S."/>
            <person name="Du K."/>
            <person name="Schartl M."/>
        </authorList>
    </citation>
    <scope>NUCLEOTIDE SEQUENCE</scope>
    <source>
        <strain evidence="3">STURGEONOMICS-FGT-2020</strain>
        <tissue evidence="3">Whole blood</tissue>
    </source>
</reference>
<protein>
    <submittedName>
        <fullName evidence="3">Oxidoreductase-like domain-containing protein 1</fullName>
    </submittedName>
</protein>
<dbReference type="Proteomes" id="UP001230051">
    <property type="component" value="Unassembled WGS sequence"/>
</dbReference>
<dbReference type="InterPro" id="IPR019180">
    <property type="entry name" value="Oxidoreductase-like_N"/>
</dbReference>
<sequence length="165" mass="18392">MSHLLLLLTIRSMGRVSEFYKLWNVPRYDLSQKQLVSFFTPIPAGKLCGAARSLHYVGCRSLSTTSDSQDPPNCATSQGRTHVKGGSRTEGDPKHNSTPLGPPPPPPMHCCMSGCMNCVWIPYTEELMKYYQDGGEKALEAIEEHVGDENIKAFLKMEIRMMSVK</sequence>
<evidence type="ECO:0000313" key="4">
    <source>
        <dbReference type="Proteomes" id="UP001230051"/>
    </source>
</evidence>
<dbReference type="Pfam" id="PF09791">
    <property type="entry name" value="Oxidored-like"/>
    <property type="match status" value="1"/>
</dbReference>
<dbReference type="InterPro" id="IPR039251">
    <property type="entry name" value="OXLD1"/>
</dbReference>
<dbReference type="PANTHER" id="PTHR21193:SF3">
    <property type="entry name" value="OXIDOREDUCTASE-LIKE DOMAIN-CONTAINING PROTEIN 1"/>
    <property type="match status" value="1"/>
</dbReference>
<organism evidence="3 4">
    <name type="scientific">Acipenser oxyrinchus oxyrinchus</name>
    <dbReference type="NCBI Taxonomy" id="40147"/>
    <lineage>
        <taxon>Eukaryota</taxon>
        <taxon>Metazoa</taxon>
        <taxon>Chordata</taxon>
        <taxon>Craniata</taxon>
        <taxon>Vertebrata</taxon>
        <taxon>Euteleostomi</taxon>
        <taxon>Actinopterygii</taxon>
        <taxon>Chondrostei</taxon>
        <taxon>Acipenseriformes</taxon>
        <taxon>Acipenseridae</taxon>
        <taxon>Acipenser</taxon>
    </lineage>
</organism>
<dbReference type="EMBL" id="JAGXEW010000017">
    <property type="protein sequence ID" value="KAK1162294.1"/>
    <property type="molecule type" value="Genomic_DNA"/>
</dbReference>
<evidence type="ECO:0000256" key="1">
    <source>
        <dbReference type="SAM" id="MobiDB-lite"/>
    </source>
</evidence>
<dbReference type="AlphaFoldDB" id="A0AAD8D4Q7"/>
<evidence type="ECO:0000313" key="3">
    <source>
        <dbReference type="EMBL" id="KAK1162294.1"/>
    </source>
</evidence>